<dbReference type="InterPro" id="IPR009799">
    <property type="entry name" value="EthD_dom"/>
</dbReference>
<feature type="domain" description="EthD" evidence="2">
    <location>
        <begin position="12"/>
        <end position="110"/>
    </location>
</feature>
<dbReference type="InterPro" id="IPR011008">
    <property type="entry name" value="Dimeric_a/b-barrel"/>
</dbReference>
<organism evidence="3 4">
    <name type="scientific">Aspergillus mulundensis</name>
    <dbReference type="NCBI Taxonomy" id="1810919"/>
    <lineage>
        <taxon>Eukaryota</taxon>
        <taxon>Fungi</taxon>
        <taxon>Dikarya</taxon>
        <taxon>Ascomycota</taxon>
        <taxon>Pezizomycotina</taxon>
        <taxon>Eurotiomycetes</taxon>
        <taxon>Eurotiomycetidae</taxon>
        <taxon>Eurotiales</taxon>
        <taxon>Aspergillaceae</taxon>
        <taxon>Aspergillus</taxon>
        <taxon>Aspergillus subgen. Nidulantes</taxon>
    </lineage>
</organism>
<dbReference type="RefSeq" id="XP_026601626.1">
    <property type="nucleotide sequence ID" value="XM_026749594.1"/>
</dbReference>
<proteinExistence type="inferred from homology"/>
<dbReference type="EMBL" id="PVWQ01000009">
    <property type="protein sequence ID" value="RDW72406.1"/>
    <property type="molecule type" value="Genomic_DNA"/>
</dbReference>
<dbReference type="GeneID" id="38117948"/>
<dbReference type="Gene3D" id="3.30.70.100">
    <property type="match status" value="1"/>
</dbReference>
<sequence>MFVTILVQARRQPTITQSAFRTQYESFVSLVRALAGDAFPIVHRRTYIAHSTTLWEPLLGSNPLINSIDYDVLAELTFEDHAAYERFRAKLAEPSVARQMQDCAARFIDTCAIAMAAVGEVKETRRAPEWFRGVGERFLWE</sequence>
<evidence type="ECO:0000259" key="2">
    <source>
        <dbReference type="Pfam" id="PF07110"/>
    </source>
</evidence>
<evidence type="ECO:0000313" key="3">
    <source>
        <dbReference type="EMBL" id="RDW72406.1"/>
    </source>
</evidence>
<evidence type="ECO:0000313" key="4">
    <source>
        <dbReference type="Proteomes" id="UP000256690"/>
    </source>
</evidence>
<accession>A0A3D8REN6</accession>
<dbReference type="SUPFAM" id="SSF54909">
    <property type="entry name" value="Dimeric alpha+beta barrel"/>
    <property type="match status" value="1"/>
</dbReference>
<dbReference type="Proteomes" id="UP000256690">
    <property type="component" value="Unassembled WGS sequence"/>
</dbReference>
<name>A0A3D8REN6_9EURO</name>
<keyword evidence="4" id="KW-1185">Reference proteome</keyword>
<dbReference type="Pfam" id="PF07110">
    <property type="entry name" value="EthD"/>
    <property type="match status" value="1"/>
</dbReference>
<protein>
    <recommendedName>
        <fullName evidence="2">EthD domain-containing protein</fullName>
    </recommendedName>
</protein>
<evidence type="ECO:0000256" key="1">
    <source>
        <dbReference type="ARBA" id="ARBA00005986"/>
    </source>
</evidence>
<dbReference type="OrthoDB" id="2519291at2759"/>
<gene>
    <name evidence="3" type="ORF">DSM5745_07578</name>
</gene>
<dbReference type="GO" id="GO:0016491">
    <property type="term" value="F:oxidoreductase activity"/>
    <property type="evidence" value="ECO:0007669"/>
    <property type="project" value="InterPro"/>
</dbReference>
<dbReference type="AlphaFoldDB" id="A0A3D8REN6"/>
<comment type="similarity">
    <text evidence="1">Belongs to the tpcK family.</text>
</comment>
<comment type="caution">
    <text evidence="3">The sequence shown here is derived from an EMBL/GenBank/DDBJ whole genome shotgun (WGS) entry which is preliminary data.</text>
</comment>
<dbReference type="STRING" id="1810919.A0A3D8REN6"/>
<reference evidence="3 4" key="1">
    <citation type="journal article" date="2018" name="IMA Fungus">
        <title>IMA Genome-F 9: Draft genome sequence of Annulohypoxylon stygium, Aspergillus mulundensis, Berkeleyomyces basicola (syn. Thielaviopsis basicola), Ceratocystis smalleyi, two Cercospora beticola strains, Coleophoma cylindrospora, Fusarium fracticaudum, Phialophora cf. hyalina, and Morchella septimelata.</title>
        <authorList>
            <person name="Wingfield B.D."/>
            <person name="Bills G.F."/>
            <person name="Dong Y."/>
            <person name="Huang W."/>
            <person name="Nel W.J."/>
            <person name="Swalarsk-Parry B.S."/>
            <person name="Vaghefi N."/>
            <person name="Wilken P.M."/>
            <person name="An Z."/>
            <person name="de Beer Z.W."/>
            <person name="De Vos L."/>
            <person name="Chen L."/>
            <person name="Duong T.A."/>
            <person name="Gao Y."/>
            <person name="Hammerbacher A."/>
            <person name="Kikkert J.R."/>
            <person name="Li Y."/>
            <person name="Li H."/>
            <person name="Li K."/>
            <person name="Li Q."/>
            <person name="Liu X."/>
            <person name="Ma X."/>
            <person name="Naidoo K."/>
            <person name="Pethybridge S.J."/>
            <person name="Sun J."/>
            <person name="Steenkamp E.T."/>
            <person name="van der Nest M.A."/>
            <person name="van Wyk S."/>
            <person name="Wingfield M.J."/>
            <person name="Xiong C."/>
            <person name="Yue Q."/>
            <person name="Zhang X."/>
        </authorList>
    </citation>
    <scope>NUCLEOTIDE SEQUENCE [LARGE SCALE GENOMIC DNA]</scope>
    <source>
        <strain evidence="3 4">DSM 5745</strain>
    </source>
</reference>